<evidence type="ECO:0000313" key="8">
    <source>
        <dbReference type="EMBL" id="MBO1531350.1"/>
    </source>
</evidence>
<dbReference type="PROSITE" id="PS00092">
    <property type="entry name" value="N6_MTASE"/>
    <property type="match status" value="1"/>
</dbReference>
<keyword evidence="5" id="KW-0949">S-adenosyl-L-methionine</keyword>
<dbReference type="InterPro" id="IPR029063">
    <property type="entry name" value="SAM-dependent_MTases_sf"/>
</dbReference>
<evidence type="ECO:0000256" key="4">
    <source>
        <dbReference type="ARBA" id="ARBA00022679"/>
    </source>
</evidence>
<evidence type="ECO:0000256" key="1">
    <source>
        <dbReference type="ARBA" id="ARBA00006594"/>
    </source>
</evidence>
<gene>
    <name evidence="8" type="ORF">J3492_09000</name>
</gene>
<dbReference type="Pfam" id="PF01555">
    <property type="entry name" value="N6_N4_Mtase"/>
    <property type="match status" value="1"/>
</dbReference>
<protein>
    <recommendedName>
        <fullName evidence="2">site-specific DNA-methyltransferase (adenine-specific)</fullName>
        <ecNumber evidence="2">2.1.1.72</ecNumber>
    </recommendedName>
</protein>
<dbReference type="EC" id="2.1.1.72" evidence="2"/>
<dbReference type="InterPro" id="IPR002295">
    <property type="entry name" value="N4/N6-MTase_EcoPI_Mod-like"/>
</dbReference>
<evidence type="ECO:0000256" key="5">
    <source>
        <dbReference type="ARBA" id="ARBA00022691"/>
    </source>
</evidence>
<proteinExistence type="inferred from homology"/>
<evidence type="ECO:0000313" key="9">
    <source>
        <dbReference type="Proteomes" id="UP000664554"/>
    </source>
</evidence>
<comment type="similarity">
    <text evidence="1">Belongs to the N(4)/N(6)-methyltransferase family.</text>
</comment>
<dbReference type="Gene3D" id="3.40.50.150">
    <property type="entry name" value="Vaccinia Virus protein VP39"/>
    <property type="match status" value="1"/>
</dbReference>
<name>A0ABS3NPN0_9GAMM</name>
<keyword evidence="9" id="KW-1185">Reference proteome</keyword>
<comment type="caution">
    <text evidence="8">The sequence shown here is derived from an EMBL/GenBank/DDBJ whole genome shotgun (WGS) entry which is preliminary data.</text>
</comment>
<keyword evidence="3" id="KW-0489">Methyltransferase</keyword>
<sequence>MPEAFSEGQLDIHKLTALLSEQDIAPAQEAYGLSWAGKHQVYRELKTPTSQTLVPEPDESVNFDTSQNLFIEGDNLAVLKILQKSYHSRIKMIYIDPPYNTGNDRFVYADDFSESIADYKARAGQTDADGNLTHSDGMRGNRKENGQYHSNWLNMMYPRLALAKSLLREDGVIFVSIDDNEVANLRLLMDEIFGEENFATELIWKSRQNVDSRNKSNISNDHEYIIVYCKDVSKFKFTGKSIDLKKYSNPDNDPRGPWMSNNILGLANKDQRPNLHYTLIDPETNIAYECPAESGWRFSKETMAEKVAEKRIVFPKKKSGRPREKVFLNELSTRFTGFSSFLDTDNGFTLNGTREVRELFDSKYFDFPKPLALLKNLIKQGSNDNDIILDFFAGSATTAHAVMALNAEEAENNEAGKRKFIMVQIPEATEADSEAYKAGFTNIAEISKERIRRAAAHITSELPESVDSKALDFGFKAYTLADSNFIPWQQPASYDADSLMAQLEKHLDPISDNATTDGIITELMLKEGYTLTAIVSEGDGYYLVTQNDALIDNFDADSSDNAGTSIRLAIVLDDMTTDKATQIIARAPNKTLIMDRAFSDDANKANIVLQFEDAGLVVGCV</sequence>
<evidence type="ECO:0000256" key="2">
    <source>
        <dbReference type="ARBA" id="ARBA00011900"/>
    </source>
</evidence>
<dbReference type="PRINTS" id="PR00506">
    <property type="entry name" value="D21N6MTFRASE"/>
</dbReference>
<evidence type="ECO:0000259" key="7">
    <source>
        <dbReference type="Pfam" id="PF01555"/>
    </source>
</evidence>
<organism evidence="8 9">
    <name type="scientific">Psychrobacter coccoides</name>
    <dbReference type="NCBI Taxonomy" id="2818440"/>
    <lineage>
        <taxon>Bacteria</taxon>
        <taxon>Pseudomonadati</taxon>
        <taxon>Pseudomonadota</taxon>
        <taxon>Gammaproteobacteria</taxon>
        <taxon>Moraxellales</taxon>
        <taxon>Moraxellaceae</taxon>
        <taxon>Psychrobacter</taxon>
    </lineage>
</organism>
<evidence type="ECO:0000256" key="6">
    <source>
        <dbReference type="ARBA" id="ARBA00047942"/>
    </source>
</evidence>
<dbReference type="InterPro" id="IPR002052">
    <property type="entry name" value="DNA_methylase_N6_adenine_CS"/>
</dbReference>
<dbReference type="EMBL" id="JAGBKM010000015">
    <property type="protein sequence ID" value="MBO1531350.1"/>
    <property type="molecule type" value="Genomic_DNA"/>
</dbReference>
<feature type="domain" description="DNA methylase N-4/N-6" evidence="7">
    <location>
        <begin position="90"/>
        <end position="423"/>
    </location>
</feature>
<evidence type="ECO:0000256" key="3">
    <source>
        <dbReference type="ARBA" id="ARBA00022603"/>
    </source>
</evidence>
<keyword evidence="4" id="KW-0808">Transferase</keyword>
<comment type="catalytic activity">
    <reaction evidence="6">
        <text>a 2'-deoxyadenosine in DNA + S-adenosyl-L-methionine = an N(6)-methyl-2'-deoxyadenosine in DNA + S-adenosyl-L-homocysteine + H(+)</text>
        <dbReference type="Rhea" id="RHEA:15197"/>
        <dbReference type="Rhea" id="RHEA-COMP:12418"/>
        <dbReference type="Rhea" id="RHEA-COMP:12419"/>
        <dbReference type="ChEBI" id="CHEBI:15378"/>
        <dbReference type="ChEBI" id="CHEBI:57856"/>
        <dbReference type="ChEBI" id="CHEBI:59789"/>
        <dbReference type="ChEBI" id="CHEBI:90615"/>
        <dbReference type="ChEBI" id="CHEBI:90616"/>
        <dbReference type="EC" id="2.1.1.72"/>
    </reaction>
</comment>
<dbReference type="InterPro" id="IPR002941">
    <property type="entry name" value="DNA_methylase_N4/N6"/>
</dbReference>
<dbReference type="PIRSF" id="PIRSF015855">
    <property type="entry name" value="TypeIII_Mtase_mKpnI"/>
    <property type="match status" value="1"/>
</dbReference>
<accession>A0ABS3NPN0</accession>
<reference evidence="8 9" key="1">
    <citation type="submission" date="2021-03" db="EMBL/GenBank/DDBJ databases">
        <authorList>
            <person name="Shang D.-D."/>
            <person name="Du Z.-J."/>
            <person name="Chen G.-J."/>
        </authorList>
    </citation>
    <scope>NUCLEOTIDE SEQUENCE [LARGE SCALE GENOMIC DNA]</scope>
    <source>
        <strain evidence="8 9">F1192</strain>
    </source>
</reference>
<dbReference type="Proteomes" id="UP000664554">
    <property type="component" value="Unassembled WGS sequence"/>
</dbReference>
<dbReference type="SUPFAM" id="SSF53335">
    <property type="entry name" value="S-adenosyl-L-methionine-dependent methyltransferases"/>
    <property type="match status" value="1"/>
</dbReference>